<name>A6YPR7_TRIIF</name>
<evidence type="ECO:0000313" key="2">
    <source>
        <dbReference type="EMBL" id="ABR27963.1"/>
    </source>
</evidence>
<keyword evidence="1" id="KW-0732">Signal</keyword>
<reference evidence="2" key="1">
    <citation type="submission" date="2007-05" db="EMBL/GenBank/DDBJ databases">
        <authorList>
            <person name="Douchkov D."/>
            <person name="Schweizer P."/>
        </authorList>
    </citation>
    <scope>NUCLEOTIDE SEQUENCE</scope>
    <source>
        <tissue evidence="2">Salivary gland</tissue>
    </source>
</reference>
<proteinExistence type="evidence at transcript level"/>
<dbReference type="EMBL" id="EF639078">
    <property type="protein sequence ID" value="ABR27963.1"/>
    <property type="molecule type" value="mRNA"/>
</dbReference>
<reference evidence="2" key="2">
    <citation type="journal article" date="2008" name="Insect Biochem. Mol. Biol.">
        <title>An insight into the sialome of the blood-sucking bug Triatoma infestans, a vector of Chagas' disease.</title>
        <authorList>
            <person name="Assumpcao T.C."/>
            <person name="Francischetti I.M."/>
            <person name="Andersen J.F."/>
            <person name="Schwarz A."/>
            <person name="Santana J.M."/>
            <person name="Ribeiro J.M."/>
        </authorList>
    </citation>
    <scope>NUCLEOTIDE SEQUENCE</scope>
    <source>
        <tissue evidence="2">Salivary gland</tissue>
    </source>
</reference>
<feature type="chain" id="PRO_5002705735" evidence="1">
    <location>
        <begin position="17"/>
        <end position="242"/>
    </location>
</feature>
<evidence type="ECO:0000256" key="1">
    <source>
        <dbReference type="SAM" id="SignalP"/>
    </source>
</evidence>
<accession>A6YPR7</accession>
<sequence length="242" mass="26038">MKLLLIFLVFFSFASVQDICVVARANPDRLSTVNAATSEATASPSWLSGDSNMIKDRLSFDKNLWNAVLEFGINATQVAASLGSQIADRGTDYVKQGLQTVTPLGAGQTNQVLGLVQTQPGLDFLTESGKTAVNMASDPGTNAQSAVNILEDRTLSFNNLSQMETNALYSIVNISNSIEQDMITTGTNAMKSIIDTGLDVLHQLIDANKSIASEETNHISNSLNMDRKGSISTRNILRVPPR</sequence>
<dbReference type="AlphaFoldDB" id="A6YPR7"/>
<protein>
    <submittedName>
        <fullName evidence="2">Salivary secreted protein</fullName>
    </submittedName>
</protein>
<organism evidence="2">
    <name type="scientific">Triatoma infestans</name>
    <name type="common">Assassin bug</name>
    <dbReference type="NCBI Taxonomy" id="30076"/>
    <lineage>
        <taxon>Eukaryota</taxon>
        <taxon>Metazoa</taxon>
        <taxon>Ecdysozoa</taxon>
        <taxon>Arthropoda</taxon>
        <taxon>Hexapoda</taxon>
        <taxon>Insecta</taxon>
        <taxon>Pterygota</taxon>
        <taxon>Neoptera</taxon>
        <taxon>Paraneoptera</taxon>
        <taxon>Hemiptera</taxon>
        <taxon>Heteroptera</taxon>
        <taxon>Panheteroptera</taxon>
        <taxon>Cimicomorpha</taxon>
        <taxon>Reduviidae</taxon>
        <taxon>Triatominae</taxon>
        <taxon>Triatoma</taxon>
    </lineage>
</organism>
<feature type="signal peptide" evidence="1">
    <location>
        <begin position="1"/>
        <end position="16"/>
    </location>
</feature>